<feature type="transmembrane region" description="Helical" evidence="1">
    <location>
        <begin position="145"/>
        <end position="168"/>
    </location>
</feature>
<dbReference type="HOGENOM" id="CLU_044614_0_1_1"/>
<sequence length="330" mass="37166">MSSYTPTTDLWIERSRLAGMMLGCVSYGIYFLLTVQAWIALMQQPQNGGAIADHRRVLLFYIFITFALMTISFAANAKYTEMIWIDLRDIPGGPLTLIRNETDYSINVLALSTGHIQEWFMQALLLHRCFVIWNWARSVMIPMTILYIAMIAMSILVQIQASTGAVWYNIDFLLVYLCIEVGLTVAYTILVAYRLLSMRSKMKQAMVQYDSSTYDTVVRMVIESALLYSIFAVLFIIAFAVHSDGVSTLCFLSIGQVQGIAQLFIIIRVARGRAVTREWSTRVAAPPTLVFSGTVWNETEGTNDELIPRPQENTVQMHSTSTGGVETRTT</sequence>
<protein>
    <submittedName>
        <fullName evidence="2">Uncharacterized protein</fullName>
    </submittedName>
</protein>
<feature type="transmembrane region" description="Helical" evidence="1">
    <location>
        <begin position="174"/>
        <end position="196"/>
    </location>
</feature>
<keyword evidence="1" id="KW-1133">Transmembrane helix</keyword>
<evidence type="ECO:0000313" key="3">
    <source>
        <dbReference type="Proteomes" id="UP000054485"/>
    </source>
</evidence>
<keyword evidence="3" id="KW-1185">Reference proteome</keyword>
<reference evidence="3" key="2">
    <citation type="submission" date="2015-01" db="EMBL/GenBank/DDBJ databases">
        <title>Evolutionary Origins and Diversification of the Mycorrhizal Mutualists.</title>
        <authorList>
            <consortium name="DOE Joint Genome Institute"/>
            <consortium name="Mycorrhizal Genomics Consortium"/>
            <person name="Kohler A."/>
            <person name="Kuo A."/>
            <person name="Nagy L.G."/>
            <person name="Floudas D."/>
            <person name="Copeland A."/>
            <person name="Barry K.W."/>
            <person name="Cichocki N."/>
            <person name="Veneault-Fourrey C."/>
            <person name="LaButti K."/>
            <person name="Lindquist E.A."/>
            <person name="Lipzen A."/>
            <person name="Lundell T."/>
            <person name="Morin E."/>
            <person name="Murat C."/>
            <person name="Riley R."/>
            <person name="Ohm R."/>
            <person name="Sun H."/>
            <person name="Tunlid A."/>
            <person name="Henrissat B."/>
            <person name="Grigoriev I.V."/>
            <person name="Hibbett D.S."/>
            <person name="Martin F."/>
        </authorList>
    </citation>
    <scope>NUCLEOTIDE SEQUENCE [LARGE SCALE GENOMIC DNA]</scope>
    <source>
        <strain evidence="3">UH-Slu-Lm8-n1</strain>
    </source>
</reference>
<organism evidence="2 3">
    <name type="scientific">Suillus luteus UH-Slu-Lm8-n1</name>
    <dbReference type="NCBI Taxonomy" id="930992"/>
    <lineage>
        <taxon>Eukaryota</taxon>
        <taxon>Fungi</taxon>
        <taxon>Dikarya</taxon>
        <taxon>Basidiomycota</taxon>
        <taxon>Agaricomycotina</taxon>
        <taxon>Agaricomycetes</taxon>
        <taxon>Agaricomycetidae</taxon>
        <taxon>Boletales</taxon>
        <taxon>Suillineae</taxon>
        <taxon>Suillaceae</taxon>
        <taxon>Suillus</taxon>
    </lineage>
</organism>
<gene>
    <name evidence="2" type="ORF">CY34DRAFT_87113</name>
</gene>
<dbReference type="EMBL" id="KN835298">
    <property type="protein sequence ID" value="KIK40572.1"/>
    <property type="molecule type" value="Genomic_DNA"/>
</dbReference>
<name>A0A0D0B263_9AGAM</name>
<feature type="transmembrane region" description="Helical" evidence="1">
    <location>
        <begin position="20"/>
        <end position="41"/>
    </location>
</feature>
<evidence type="ECO:0000313" key="2">
    <source>
        <dbReference type="EMBL" id="KIK40572.1"/>
    </source>
</evidence>
<keyword evidence="1" id="KW-0472">Membrane</keyword>
<reference evidence="2 3" key="1">
    <citation type="submission" date="2014-04" db="EMBL/GenBank/DDBJ databases">
        <authorList>
            <consortium name="DOE Joint Genome Institute"/>
            <person name="Kuo A."/>
            <person name="Ruytinx J."/>
            <person name="Rineau F."/>
            <person name="Colpaert J."/>
            <person name="Kohler A."/>
            <person name="Nagy L.G."/>
            <person name="Floudas D."/>
            <person name="Copeland A."/>
            <person name="Barry K.W."/>
            <person name="Cichocki N."/>
            <person name="Veneault-Fourrey C."/>
            <person name="LaButti K."/>
            <person name="Lindquist E.A."/>
            <person name="Lipzen A."/>
            <person name="Lundell T."/>
            <person name="Morin E."/>
            <person name="Murat C."/>
            <person name="Sun H."/>
            <person name="Tunlid A."/>
            <person name="Henrissat B."/>
            <person name="Grigoriev I.V."/>
            <person name="Hibbett D.S."/>
            <person name="Martin F."/>
            <person name="Nordberg H.P."/>
            <person name="Cantor M.N."/>
            <person name="Hua S.X."/>
        </authorList>
    </citation>
    <scope>NUCLEOTIDE SEQUENCE [LARGE SCALE GENOMIC DNA]</scope>
    <source>
        <strain evidence="2 3">UH-Slu-Lm8-n1</strain>
    </source>
</reference>
<feature type="transmembrane region" description="Helical" evidence="1">
    <location>
        <begin position="217"/>
        <end position="240"/>
    </location>
</feature>
<dbReference type="Proteomes" id="UP000054485">
    <property type="component" value="Unassembled WGS sequence"/>
</dbReference>
<keyword evidence="1" id="KW-0812">Transmembrane</keyword>
<dbReference type="InParanoid" id="A0A0D0B263"/>
<proteinExistence type="predicted"/>
<dbReference type="OrthoDB" id="2905268at2759"/>
<evidence type="ECO:0000256" key="1">
    <source>
        <dbReference type="SAM" id="Phobius"/>
    </source>
</evidence>
<accession>A0A0D0B263</accession>
<dbReference type="AlphaFoldDB" id="A0A0D0B263"/>
<feature type="transmembrane region" description="Helical" evidence="1">
    <location>
        <begin position="57"/>
        <end position="75"/>
    </location>
</feature>
<feature type="transmembrane region" description="Helical" evidence="1">
    <location>
        <begin position="246"/>
        <end position="267"/>
    </location>
</feature>